<comment type="similarity">
    <text evidence="1 9">Belongs to the peptidase S11 family.</text>
</comment>
<keyword evidence="6" id="KW-0961">Cell wall biogenesis/degradation</keyword>
<evidence type="ECO:0000256" key="5">
    <source>
        <dbReference type="ARBA" id="ARBA00022984"/>
    </source>
</evidence>
<feature type="region of interest" description="Disordered" evidence="10">
    <location>
        <begin position="34"/>
        <end position="79"/>
    </location>
</feature>
<gene>
    <name evidence="14" type="ORF">H0194_08050</name>
</gene>
<dbReference type="InterPro" id="IPR012338">
    <property type="entry name" value="Beta-lactam/transpept-like"/>
</dbReference>
<dbReference type="GO" id="GO:0009252">
    <property type="term" value="P:peptidoglycan biosynthetic process"/>
    <property type="evidence" value="ECO:0007669"/>
    <property type="project" value="UniProtKB-KW"/>
</dbReference>
<keyword evidence="14" id="KW-0121">Carboxypeptidase</keyword>
<feature type="active site" description="Proton acceptor" evidence="7">
    <location>
        <position position="140"/>
    </location>
</feature>
<keyword evidence="15" id="KW-1185">Reference proteome</keyword>
<accession>A0A7G7CN62</accession>
<dbReference type="PANTHER" id="PTHR21581:SF33">
    <property type="entry name" value="D-ALANYL-D-ALANINE CARBOXYPEPTIDASE DACB"/>
    <property type="match status" value="1"/>
</dbReference>
<evidence type="ECO:0000313" key="14">
    <source>
        <dbReference type="EMBL" id="QNE89028.1"/>
    </source>
</evidence>
<evidence type="ECO:0000256" key="2">
    <source>
        <dbReference type="ARBA" id="ARBA00022729"/>
    </source>
</evidence>
<evidence type="ECO:0000256" key="4">
    <source>
        <dbReference type="ARBA" id="ARBA00022960"/>
    </source>
</evidence>
<feature type="region of interest" description="Disordered" evidence="10">
    <location>
        <begin position="366"/>
        <end position="387"/>
    </location>
</feature>
<proteinExistence type="inferred from homology"/>
<feature type="domain" description="Peptidase S11 D-alanyl-D-alanine carboxypeptidase A N-terminal" evidence="13">
    <location>
        <begin position="107"/>
        <end position="327"/>
    </location>
</feature>
<feature type="binding site" evidence="8">
    <location>
        <position position="298"/>
    </location>
    <ligand>
        <name>substrate</name>
    </ligand>
</feature>
<feature type="active site" evidence="7">
    <location>
        <position position="192"/>
    </location>
</feature>
<evidence type="ECO:0000256" key="12">
    <source>
        <dbReference type="SAM" id="SignalP"/>
    </source>
</evidence>
<evidence type="ECO:0000256" key="6">
    <source>
        <dbReference type="ARBA" id="ARBA00023316"/>
    </source>
</evidence>
<dbReference type="PRINTS" id="PR00725">
    <property type="entry name" value="DADACBPTASE1"/>
</dbReference>
<reference evidence="14 15" key="1">
    <citation type="submission" date="2020-07" db="EMBL/GenBank/DDBJ databases">
        <title>Complete genome and description of Corynebacterium incognita strain Marseille-Q3630 sp. nov.</title>
        <authorList>
            <person name="Boxberger M."/>
        </authorList>
    </citation>
    <scope>NUCLEOTIDE SEQUENCE [LARGE SCALE GENOMIC DNA]</scope>
    <source>
        <strain evidence="14 15">Marseille-Q3630</strain>
    </source>
</reference>
<dbReference type="AlphaFoldDB" id="A0A7G7CN62"/>
<feature type="chain" id="PRO_5028939573" evidence="12">
    <location>
        <begin position="36"/>
        <end position="433"/>
    </location>
</feature>
<evidence type="ECO:0000256" key="9">
    <source>
        <dbReference type="RuleBase" id="RU004016"/>
    </source>
</evidence>
<name>A0A7G7CN62_9CORY</name>
<feature type="compositionally biased region" description="Polar residues" evidence="10">
    <location>
        <begin position="39"/>
        <end position="50"/>
    </location>
</feature>
<keyword evidence="4" id="KW-0133">Cell shape</keyword>
<keyword evidence="5" id="KW-0573">Peptidoglycan synthesis</keyword>
<feature type="active site" description="Acyl-ester intermediate" evidence="7">
    <location>
        <position position="137"/>
    </location>
</feature>
<evidence type="ECO:0000256" key="8">
    <source>
        <dbReference type="PIRSR" id="PIRSR618044-2"/>
    </source>
</evidence>
<dbReference type="InterPro" id="IPR001967">
    <property type="entry name" value="Peptidase_S11_N"/>
</dbReference>
<evidence type="ECO:0000259" key="13">
    <source>
        <dbReference type="Pfam" id="PF00768"/>
    </source>
</evidence>
<dbReference type="PANTHER" id="PTHR21581">
    <property type="entry name" value="D-ALANYL-D-ALANINE CARBOXYPEPTIDASE"/>
    <property type="match status" value="1"/>
</dbReference>
<dbReference type="Proteomes" id="UP000515743">
    <property type="component" value="Chromosome"/>
</dbReference>
<organism evidence="14 15">
    <name type="scientific">Corynebacterium incognita</name>
    <dbReference type="NCBI Taxonomy" id="2754725"/>
    <lineage>
        <taxon>Bacteria</taxon>
        <taxon>Bacillati</taxon>
        <taxon>Actinomycetota</taxon>
        <taxon>Actinomycetes</taxon>
        <taxon>Mycobacteriales</taxon>
        <taxon>Corynebacteriaceae</taxon>
        <taxon>Corynebacterium</taxon>
    </lineage>
</organism>
<evidence type="ECO:0000256" key="3">
    <source>
        <dbReference type="ARBA" id="ARBA00022801"/>
    </source>
</evidence>
<dbReference type="GO" id="GO:0071555">
    <property type="term" value="P:cell wall organization"/>
    <property type="evidence" value="ECO:0007669"/>
    <property type="project" value="UniProtKB-KW"/>
</dbReference>
<keyword evidence="11" id="KW-0812">Transmembrane</keyword>
<dbReference type="Pfam" id="PF00768">
    <property type="entry name" value="Peptidase_S11"/>
    <property type="match status" value="1"/>
</dbReference>
<dbReference type="GO" id="GO:0006508">
    <property type="term" value="P:proteolysis"/>
    <property type="evidence" value="ECO:0007669"/>
    <property type="project" value="InterPro"/>
</dbReference>
<keyword evidence="2 12" id="KW-0732">Signal</keyword>
<dbReference type="GO" id="GO:0008360">
    <property type="term" value="P:regulation of cell shape"/>
    <property type="evidence" value="ECO:0007669"/>
    <property type="project" value="UniProtKB-KW"/>
</dbReference>
<protein>
    <submittedName>
        <fullName evidence="14">D-alanyl-D-alanine carboxypeptidase</fullName>
    </submittedName>
</protein>
<dbReference type="InterPro" id="IPR018044">
    <property type="entry name" value="Peptidase_S11"/>
</dbReference>
<keyword evidence="11" id="KW-1133">Transmembrane helix</keyword>
<dbReference type="GO" id="GO:0009002">
    <property type="term" value="F:serine-type D-Ala-D-Ala carboxypeptidase activity"/>
    <property type="evidence" value="ECO:0007669"/>
    <property type="project" value="InterPro"/>
</dbReference>
<dbReference type="KEGG" id="cik:H0194_08050"/>
<keyword evidence="14" id="KW-0645">Protease</keyword>
<feature type="compositionally biased region" description="Low complexity" evidence="10">
    <location>
        <begin position="366"/>
        <end position="377"/>
    </location>
</feature>
<evidence type="ECO:0000256" key="10">
    <source>
        <dbReference type="SAM" id="MobiDB-lite"/>
    </source>
</evidence>
<evidence type="ECO:0000256" key="11">
    <source>
        <dbReference type="SAM" id="Phobius"/>
    </source>
</evidence>
<dbReference type="EMBL" id="CP059404">
    <property type="protein sequence ID" value="QNE89028.1"/>
    <property type="molecule type" value="Genomic_DNA"/>
</dbReference>
<dbReference type="Gene3D" id="3.40.710.10">
    <property type="entry name" value="DD-peptidase/beta-lactamase superfamily"/>
    <property type="match status" value="1"/>
</dbReference>
<sequence>MSTPLSPKIHPAGARVLAVSTAAALTLLSAPHAGAQEAVTPTASESSSTRKAAPNTDDCPHAEHPGEPVTTSERLAPGQAAPEAIPAVQTDVGCGVTAPEGFRVDRQVIASAWLVADVDTGEIVAMKDPHGRYRPASIIKVLLALVAIEELDLKKVVRGTQADADIDGSSVGIGPGGKYSISTLLHGLLLGSGNDAAHALAQQLGGDEEALRKVNAKAQELGATSTYAASYSGLDAAGMQTSPYDLGLMYQAAFNNPTFARIVNTESITFPGYGDMKGYELWNDNQLFLNDPDGIGGKTGFTDDANHTFVGALDRDGRRLMAIVLDTTIDSKARAWEQAQKLLHAAYKTAPGDGVSTLDPDYRAAAESAAATATEETSPQETNAAPQLPAEAAQAVATTGSLIDRVGSWVGWAVVGGIAVLVALLAFLSLRRR</sequence>
<evidence type="ECO:0000256" key="1">
    <source>
        <dbReference type="ARBA" id="ARBA00007164"/>
    </source>
</evidence>
<feature type="transmembrane region" description="Helical" evidence="11">
    <location>
        <begin position="409"/>
        <end position="430"/>
    </location>
</feature>
<keyword evidence="3" id="KW-0378">Hydrolase</keyword>
<evidence type="ECO:0000313" key="15">
    <source>
        <dbReference type="Proteomes" id="UP000515743"/>
    </source>
</evidence>
<feature type="signal peptide" evidence="12">
    <location>
        <begin position="1"/>
        <end position="35"/>
    </location>
</feature>
<dbReference type="RefSeq" id="WP_185175414.1">
    <property type="nucleotide sequence ID" value="NZ_CP059404.1"/>
</dbReference>
<evidence type="ECO:0000256" key="7">
    <source>
        <dbReference type="PIRSR" id="PIRSR618044-1"/>
    </source>
</evidence>
<dbReference type="SUPFAM" id="SSF56601">
    <property type="entry name" value="beta-lactamase/transpeptidase-like"/>
    <property type="match status" value="1"/>
</dbReference>
<keyword evidence="11" id="KW-0472">Membrane</keyword>